<dbReference type="RefSeq" id="WP_227755542.1">
    <property type="nucleotide sequence ID" value="NZ_JAJAGH010000012.1"/>
</dbReference>
<dbReference type="AlphaFoldDB" id="A0A9J6QX92"/>
<sequence>MAGLAEAAHGWASKPAWEKAGCFWSDIERELGLIEDWEGRGCLLKTDLIHVTL</sequence>
<protein>
    <submittedName>
        <fullName evidence="1">Uncharacterized protein</fullName>
    </submittedName>
</protein>
<name>A0A9J6QX92_9FIRM</name>
<reference evidence="1" key="1">
    <citation type="submission" date="2022-09" db="EMBL/GenBank/DDBJ databases">
        <title>Culturomic study of gut microbiota in children with autism spectrum disorder.</title>
        <authorList>
            <person name="Efimov B.A."/>
            <person name="Chaplin A.V."/>
            <person name="Sokolova S.R."/>
            <person name="Pikina A.P."/>
            <person name="Korzhanova M."/>
            <person name="Belova V."/>
            <person name="Korostin D."/>
        </authorList>
    </citation>
    <scope>NUCLEOTIDE SEQUENCE</scope>
    <source>
        <strain evidence="1">ASD5510</strain>
    </source>
</reference>
<dbReference type="Proteomes" id="UP001065549">
    <property type="component" value="Unassembled WGS sequence"/>
</dbReference>
<evidence type="ECO:0000313" key="2">
    <source>
        <dbReference type="Proteomes" id="UP001065549"/>
    </source>
</evidence>
<dbReference type="EMBL" id="JAOSHN010000008">
    <property type="protein sequence ID" value="MCU7380090.1"/>
    <property type="molecule type" value="Genomic_DNA"/>
</dbReference>
<gene>
    <name evidence="1" type="ORF">OBO34_17260</name>
</gene>
<organism evidence="1 2">
    <name type="scientific">Hominibacterium faecale</name>
    <dbReference type="NCBI Taxonomy" id="2839743"/>
    <lineage>
        <taxon>Bacteria</taxon>
        <taxon>Bacillati</taxon>
        <taxon>Bacillota</taxon>
        <taxon>Clostridia</taxon>
        <taxon>Peptostreptococcales</taxon>
        <taxon>Anaerovoracaceae</taxon>
        <taxon>Hominibacterium</taxon>
    </lineage>
</organism>
<accession>A0A9J6QX92</accession>
<keyword evidence="2" id="KW-1185">Reference proteome</keyword>
<evidence type="ECO:0000313" key="1">
    <source>
        <dbReference type="EMBL" id="MCU7380090.1"/>
    </source>
</evidence>
<proteinExistence type="predicted"/>
<comment type="caution">
    <text evidence="1">The sequence shown here is derived from an EMBL/GenBank/DDBJ whole genome shotgun (WGS) entry which is preliminary data.</text>
</comment>